<dbReference type="GO" id="GO:0006869">
    <property type="term" value="P:lipid transport"/>
    <property type="evidence" value="ECO:0007669"/>
    <property type="project" value="UniProtKB-KW"/>
</dbReference>
<feature type="transmembrane region" description="Helical" evidence="5">
    <location>
        <begin position="3306"/>
        <end position="3330"/>
    </location>
</feature>
<dbReference type="PANTHER" id="PTHR16166">
    <property type="entry name" value="VACUOLAR PROTEIN SORTING-ASSOCIATED PROTEIN VPS13"/>
    <property type="match status" value="1"/>
</dbReference>
<keyword evidence="12" id="KW-1185">Reference proteome</keyword>
<keyword evidence="5" id="KW-0812">Transmembrane</keyword>
<dbReference type="InterPro" id="IPR056747">
    <property type="entry name" value="VPS13-like_M"/>
</dbReference>
<dbReference type="InterPro" id="IPR009543">
    <property type="entry name" value="VPS13_VAB"/>
</dbReference>
<dbReference type="InterPro" id="IPR010658">
    <property type="entry name" value="Nodulin-like"/>
</dbReference>
<evidence type="ECO:0000256" key="3">
    <source>
        <dbReference type="ARBA" id="ARBA00023055"/>
    </source>
</evidence>
<evidence type="ECO:0000259" key="9">
    <source>
        <dbReference type="Pfam" id="PF25036"/>
    </source>
</evidence>
<dbReference type="GO" id="GO:0045053">
    <property type="term" value="P:protein retention in Golgi apparatus"/>
    <property type="evidence" value="ECO:0007669"/>
    <property type="project" value="TreeGrafter"/>
</dbReference>
<evidence type="ECO:0000259" key="10">
    <source>
        <dbReference type="Pfam" id="PF25037"/>
    </source>
</evidence>
<dbReference type="InterPro" id="IPR026854">
    <property type="entry name" value="VPS13_N"/>
</dbReference>
<gene>
    <name evidence="11" type="ORF">KQ657_003733</name>
</gene>
<dbReference type="PANTHER" id="PTHR16166:SF93">
    <property type="entry name" value="INTERMEMBRANE LIPID TRANSFER PROTEIN VPS13"/>
    <property type="match status" value="1"/>
</dbReference>
<feature type="transmembrane region" description="Helical" evidence="5">
    <location>
        <begin position="3247"/>
        <end position="3267"/>
    </location>
</feature>
<dbReference type="SUPFAM" id="SSF103473">
    <property type="entry name" value="MFS general substrate transporter"/>
    <property type="match status" value="1"/>
</dbReference>
<evidence type="ECO:0000259" key="7">
    <source>
        <dbReference type="Pfam" id="PF12624"/>
    </source>
</evidence>
<feature type="transmembrane region" description="Helical" evidence="5">
    <location>
        <begin position="3342"/>
        <end position="3360"/>
    </location>
</feature>
<dbReference type="Proteomes" id="UP000790833">
    <property type="component" value="Unassembled WGS sequence"/>
</dbReference>
<feature type="domain" description="Chorein N-terminal" evidence="7">
    <location>
        <begin position="1"/>
        <end position="847"/>
    </location>
</feature>
<organism evidence="11 12">
    <name type="scientific">Scheffersomyces spartinae</name>
    <dbReference type="NCBI Taxonomy" id="45513"/>
    <lineage>
        <taxon>Eukaryota</taxon>
        <taxon>Fungi</taxon>
        <taxon>Dikarya</taxon>
        <taxon>Ascomycota</taxon>
        <taxon>Saccharomycotina</taxon>
        <taxon>Pichiomycetes</taxon>
        <taxon>Debaryomycetaceae</taxon>
        <taxon>Scheffersomyces</taxon>
    </lineage>
</organism>
<proteinExistence type="inferred from homology"/>
<dbReference type="Gene3D" id="1.20.1250.20">
    <property type="entry name" value="MFS general substrate transporter like domains"/>
    <property type="match status" value="1"/>
</dbReference>
<evidence type="ECO:0000256" key="2">
    <source>
        <dbReference type="ARBA" id="ARBA00022448"/>
    </source>
</evidence>
<evidence type="ECO:0000259" key="6">
    <source>
        <dbReference type="Pfam" id="PF06813"/>
    </source>
</evidence>
<evidence type="ECO:0000256" key="1">
    <source>
        <dbReference type="ARBA" id="ARBA00006545"/>
    </source>
</evidence>
<keyword evidence="5" id="KW-0472">Membrane</keyword>
<comment type="caution">
    <text evidence="11">The sequence shown here is derived from an EMBL/GenBank/DDBJ whole genome shotgun (WGS) entry which is preliminary data.</text>
</comment>
<dbReference type="GeneID" id="66117107"/>
<dbReference type="GO" id="GO:0006623">
    <property type="term" value="P:protein targeting to vacuole"/>
    <property type="evidence" value="ECO:0007669"/>
    <property type="project" value="TreeGrafter"/>
</dbReference>
<reference evidence="11" key="1">
    <citation type="submission" date="2021-03" db="EMBL/GenBank/DDBJ databases">
        <authorList>
            <person name="Palmer J.M."/>
        </authorList>
    </citation>
    <scope>NUCLEOTIDE SEQUENCE</scope>
    <source>
        <strain evidence="11">ARV_011</strain>
    </source>
</reference>
<dbReference type="RefSeq" id="XP_043050754.1">
    <property type="nucleotide sequence ID" value="XM_043194430.1"/>
</dbReference>
<dbReference type="InterPro" id="IPR056748">
    <property type="entry name" value="VPS13-like_C"/>
</dbReference>
<feature type="transmembrane region" description="Helical" evidence="5">
    <location>
        <begin position="3208"/>
        <end position="3227"/>
    </location>
</feature>
<dbReference type="Pfam" id="PF25033">
    <property type="entry name" value="VPS13_M"/>
    <property type="match status" value="1"/>
</dbReference>
<keyword evidence="2" id="KW-0813">Transport</keyword>
<dbReference type="InterPro" id="IPR036259">
    <property type="entry name" value="MFS_trans_sf"/>
</dbReference>
<dbReference type="GO" id="GO:0045324">
    <property type="term" value="P:late endosome to vacuole transport"/>
    <property type="evidence" value="ECO:0007669"/>
    <property type="project" value="TreeGrafter"/>
</dbReference>
<evidence type="ECO:0000256" key="5">
    <source>
        <dbReference type="SAM" id="Phobius"/>
    </source>
</evidence>
<feature type="domain" description="Nodulin-like" evidence="6">
    <location>
        <begin position="3210"/>
        <end position="3365"/>
    </location>
</feature>
<feature type="domain" description="Vacuolar protein sorting-associated protein 13 VPS13 adaptor binding" evidence="9">
    <location>
        <begin position="1947"/>
        <end position="2512"/>
    </location>
</feature>
<evidence type="ECO:0000313" key="11">
    <source>
        <dbReference type="EMBL" id="KAG7195207.1"/>
    </source>
</evidence>
<evidence type="ECO:0000313" key="12">
    <source>
        <dbReference type="Proteomes" id="UP000790833"/>
    </source>
</evidence>
<feature type="region of interest" description="Disordered" evidence="4">
    <location>
        <begin position="1551"/>
        <end position="1578"/>
    </location>
</feature>
<feature type="domain" description="Intermembrane lipid transfer protein VPS13-like C-terminal" evidence="10">
    <location>
        <begin position="3043"/>
        <end position="3147"/>
    </location>
</feature>
<keyword evidence="5" id="KW-1133">Transmembrane helix</keyword>
<dbReference type="GO" id="GO:0007005">
    <property type="term" value="P:mitochondrion organization"/>
    <property type="evidence" value="ECO:0007669"/>
    <property type="project" value="TreeGrafter"/>
</dbReference>
<dbReference type="Pfam" id="PF06813">
    <property type="entry name" value="Nodulin-like"/>
    <property type="match status" value="1"/>
</dbReference>
<keyword evidence="3" id="KW-0445">Lipid transport</keyword>
<sequence length="3602" mass="405475">MFESLVAGILNRVLGSYVENFDSKQLNIGIWSGDVKLKNLKLKKESLDELKLPINVKFGHIGELSLSIPWSNLKGKPVKIVVEDVYLLAYPILPESYDPEEQAQREFKLKLNKLKELEAIELAKIQGDQLKPDRDNNSGDSAATAAAANNQSFAESLITKIIDNLQFTIKNIHIRYEDDAVLTESPYSIGLTLNELSAVSTDDQWNPSFISITQSFTRKLMTLNSLTCYMNTNSQALNDDSMSTLLSEFQHHHNDELNSYLLQPVSGTGRLKIHKPGATDSTPHIESDVFFQKFAIDLHSQQYHDLLWTASKFHWFIKTRRFKKSRPKVSPSEDPKAWFKYAAKTILDEIHERNYKWSWEYFAKRRDSRIKYVSLWKKHLSESLTPEEEAQLEELHFELSYEDIRFYRSLARNELKKERVELAQHHQLSNKQHEQPQNKGWFSSWWSSDTANKTEPTESDNHDDSIDLSLNDEQRKALYDTIDYDDSQDLSSSIEIPKERVLIQANVTLESGGFSIRSDKFQGNLAEIAYEGCKVQFFQRPDSFFTNFQLQEFRVEDGTNTSIFKHIVSVKHLHSHFHEQPNTSSSSSSSGISDSVPFFQVAFENNPLDGSSDSVLVGKLRSMTIFNNAEFVKEVIAFFRPPKVHLDTIGAIMNAAEASLEGITQQTRIGLQYALDEHKTINVKLDLQAPLIIVPLDPKSYKSPVAILDAGHISVVSNLADKQKIEEIKEKETYSETDWEQLSDLMYDKFTVELKDSQFLVGSDIKSTMEQLHGAIDNNTSDKEDRVSALILDKFNMGFELGISIMPEAYYLPKFKIGGDIPMVNLSINDFQYKTLMKIMDVVVPQFVDSDSETASVFETFGGGDDNTDTEQLVEDLDALALVGAHTPAIKTAGETQVSNAAKEQHTFDFDFKVEVIKVCLRRCVDGTTLRAERFIDVVGSSLNLHLYKTEDNMHLELVLQDIDLLDHIESSGIPEFEKLISSNNFTPEENRVKSKDLFELKYDRMLRMVDFKGEMIELYDQFIDIDIATVKFVLTRKSILSILNFALNTFTDPYAEPTPADVLIHNDSSNEATAPQKIQVNLSLDSIIVVLNEDGLKLATMELSTAMIDVLLWPLEMEVNGKLGGLTLHDEINEGSPRDSSIRKLITMDGGNLAEFTYKTFDPLTNKKLYNSLINFTSGPPTINLVEDSFKRIINFLTLFLKMKEVYDTTRDDAINLGTDLNNADKIKFEVTVNSPRIIWPKLTTFSTKRQYDSVTTYLGEFYAYNDYEDVEDLIVNKINVGLRNATLDSTIHFDNAKQSLSILNGMDIVFGIDYVDKYKAQVPTFSITGKLPEVDVNLTELQLQYLKEMNESIVRVFATGGEHHHEELEDAKLDAIHANAVMKHTADLKNPGTRRRSSITSMVLSEAASSDTPPDHMLVDFKFEMPKVSLTIYNNTHGLGEFNDKKISLFALKNSHVKLAMKQDTHFVCDVEVEAFVVEDVRVNSGNKFKEIIPPIENDKQFVLSASSDGKPEKMNVVVVLDIKNPKTILALDYMFELQSFVEKGLESKTPVIDEEEEQEEVEEGDVNNNDVKGDKGDADNVADLASDSSMTFGFSINLKEPSITLLADSSKSDTEAIVFNVEQVLFTSQHVISLAANNIGMFLCQMDDQANKNYRIIDNFSVSFAHDSRGSDATHFLSSIEASIDPILIRVSLRDIRLATTIFNRANELYNKTHMSKRSNQQDPSFSKEFQKAVSYYAPSILSNRSRLSHNAGGGEGGAFPGGAAASTTIVKGEVLNVSLGGARFVLLGDVHDMPVLDLKTNPFDIKATDWSTDLYAETTFESYINIYNYARSCWEPLVEPWPVSMYASKKSGIKQCLLIDIIARELAQVTVSSRSVALLSQIFSRMSSDIELKPRGEDSPYRIVNQTGLDVKVWSNKESSDDDDDNNATLIKSGETIPWAFESWTKVRQDLDVDTNTIALGITFIDGVYDDLQQVALNGEGVQVYMLEPARNKIHNRLLCDITLGEDNVKTVVLRSTVKIQNDSDTGINILLLDETHSENNAELLIPSGGSYAVPINSVYYSRLSVRPNVSTSYNWSKEKLFWQDMSAASTSLSCGASASNDNSFYYYHAVGHVAEDEPLATIYPFMNVAISAPIEIDNLLPYDLEYRLYDKNNEREWKGRLSKGMKNYVHVVSLKSLLLLSVQAIGTSFKKSEFAIINSPKGYKFPRENKLPMRGPRGMEMTLKIHYPSSSKTSAGSKAVLYAPYVILNRTGKEITIKDGNNSIVCPASERDHFTPYIFSFVNEENKSNRAFLQVEDSLPTSPISFDAIGQSSAATAQMQGRQLEYNIGVHVSEGEGKYNLSKVVTFTPRYVVRNLLDEDIEVIESGSTQRFQVGSKAITPLYGLRRTKDKNIMIKFTHSSKTWTAPFSINEVGQIFVKINKLDVQVLVKVNLVIEDATLFIQVEDANEEWPFSIRNFTNHEYYIYQLNPNLNSEGEQVRNDYYKPIYYKIPPKSVMPYAYDYPSAIVKEIIVRTRGRERPVNLAEIGNQKPFRLPPTENLEQAIIDLNVIADGPSQCLVITNYDPSLSLYKLKKQGSSSSSSAIEVDKIETLENNDFYYTKLMFKSEGVAFSLLNTRMQELVYITTRGIELRYNELDIYQNISAKVKWIQIDNQLNGCVFPIILYPTVVPKSNNEMNSHPTLLASIVKVKDETHGVVFIKYATILLQELTLEIDEDFLFALLDFTKFPGASWNHRLQDKLCDENTELPVPLKSLNDSDFYFETLHLQPMSLNLSFVRTEHINTQDEDKAGGNSNGNTLMFFFNMLTMAIGNVNEAPIRLNSLYIENIRVPVPVLIETIQTQYGQDFFYQVHKILGSADFLGNPVGLFNQISSGFLDIFYEPYNGFIITDRPQEIGIGLAKGGASFVKKSVFGVSDSVAKVTGSIAKGLSVATLDKKYQERRRRLVQNRNRPKNALYNFSTGATSFFDSVSSGVSGIATAPIEGANKDGAAGFFKGLGKGIVGLPTKTAIGIFDFASNMSEGIRNSTTMFESSELDRVRLPRYISYDRVIRPYSDREALGQNWLNVMDEGLYFKEKYLAHLLLSGEERAVIVTFKKIILLQVHTLKSVWVIPYDQIKVITIESTGIQIDLKTRSGPFIPIPDRGGRQFLYNRMSVAVTEYNNKCKWANQQVFGWTRKQMNAEGIGAKEGNVEGFAVMNSTTKALVLLSCTLPGLICGTLYVYSSFSPQLAGQLQYSVTEASILPLIGTAGVALSSPISGLMVDKNGYTLPLLLGGVSIALGYKGLQLQYDNQYGHLQLSGLLLFMIGIGSTFINLVTLNCCAVTFPTRRGLATSLPLALYGLSALFYSSICSTFYDDDPSGTSLVDDWNIEIPTSPVESTEAKETKSQISSPVTTSTTTSESLQDILSDLRKLRELLIANPFTDFTRQVFLFSMRISSNIGHYQSYFPSAIHLLANEECLSPLEVQEVATVMVLHLSHHNNANGSALIYYYKYLNDDHRLLQVLTSWIGCDYYLWIRIYNSESNPYKLRLMRFGLKRMLAHLIQCLEKLYFTLPSTYMDEILPNGITLMALEDDYGVHWKRQNNTLIIRERKSVSKP</sequence>
<feature type="region of interest" description="Disordered" evidence="4">
    <location>
        <begin position="3381"/>
        <end position="3402"/>
    </location>
</feature>
<evidence type="ECO:0000256" key="4">
    <source>
        <dbReference type="SAM" id="MobiDB-lite"/>
    </source>
</evidence>
<dbReference type="InterPro" id="IPR026847">
    <property type="entry name" value="VPS13"/>
</dbReference>
<dbReference type="Pfam" id="PF25037">
    <property type="entry name" value="VPS13_C"/>
    <property type="match status" value="1"/>
</dbReference>
<dbReference type="EMBL" id="JAHMUF010000004">
    <property type="protein sequence ID" value="KAG7195207.1"/>
    <property type="molecule type" value="Genomic_DNA"/>
</dbReference>
<accession>A0A9P7VC76</accession>
<feature type="compositionally biased region" description="Acidic residues" evidence="4">
    <location>
        <begin position="1555"/>
        <end position="1568"/>
    </location>
</feature>
<dbReference type="Pfam" id="PF12624">
    <property type="entry name" value="VPS13_N"/>
    <property type="match status" value="1"/>
</dbReference>
<dbReference type="OrthoDB" id="428159at2759"/>
<dbReference type="Pfam" id="PF25036">
    <property type="entry name" value="VPS13_VAB"/>
    <property type="match status" value="1"/>
</dbReference>
<comment type="similarity">
    <text evidence="1">Belongs to the VPS13 family.</text>
</comment>
<feature type="domain" description="VPS13-like middle region" evidence="8">
    <location>
        <begin position="1167"/>
        <end position="1879"/>
    </location>
</feature>
<protein>
    <recommendedName>
        <fullName evidence="13">Vacuolar protein sorting-associated protein</fullName>
    </recommendedName>
</protein>
<evidence type="ECO:0008006" key="13">
    <source>
        <dbReference type="Google" id="ProtNLM"/>
    </source>
</evidence>
<name>A0A9P7VC76_9ASCO</name>
<evidence type="ECO:0000259" key="8">
    <source>
        <dbReference type="Pfam" id="PF25033"/>
    </source>
</evidence>